<dbReference type="GO" id="GO:0016491">
    <property type="term" value="F:oxidoreductase activity"/>
    <property type="evidence" value="ECO:0007669"/>
    <property type="project" value="UniProtKB-KW"/>
</dbReference>
<keyword evidence="1" id="KW-0596">Phosphopantetheine</keyword>
<dbReference type="Pfam" id="PF23297">
    <property type="entry name" value="ACP_SdgA_C"/>
    <property type="match status" value="1"/>
</dbReference>
<keyword evidence="2" id="KW-0597">Phosphoprotein</keyword>
<gene>
    <name evidence="5" type="ORF">EKO27_g7737</name>
</gene>
<accession>A0A439CZ93</accession>
<protein>
    <recommendedName>
        <fullName evidence="4">Carrier domain-containing protein</fullName>
    </recommendedName>
</protein>
<proteinExistence type="predicted"/>
<name>A0A439CZ93_9PEZI</name>
<dbReference type="SUPFAM" id="SSF47336">
    <property type="entry name" value="ACP-like"/>
    <property type="match status" value="1"/>
</dbReference>
<evidence type="ECO:0000313" key="6">
    <source>
        <dbReference type="Proteomes" id="UP000286045"/>
    </source>
</evidence>
<reference evidence="5 6" key="1">
    <citation type="submission" date="2018-12" db="EMBL/GenBank/DDBJ databases">
        <title>Draft genome sequence of Xylaria grammica IHI A82.</title>
        <authorList>
            <person name="Buettner E."/>
            <person name="Kellner H."/>
        </authorList>
    </citation>
    <scope>NUCLEOTIDE SEQUENCE [LARGE SCALE GENOMIC DNA]</scope>
    <source>
        <strain evidence="5 6">IHI A82</strain>
    </source>
</reference>
<organism evidence="5 6">
    <name type="scientific">Xylaria grammica</name>
    <dbReference type="NCBI Taxonomy" id="363999"/>
    <lineage>
        <taxon>Eukaryota</taxon>
        <taxon>Fungi</taxon>
        <taxon>Dikarya</taxon>
        <taxon>Ascomycota</taxon>
        <taxon>Pezizomycotina</taxon>
        <taxon>Sordariomycetes</taxon>
        <taxon>Xylariomycetidae</taxon>
        <taxon>Xylariales</taxon>
        <taxon>Xylariaceae</taxon>
        <taxon>Xylaria</taxon>
    </lineage>
</organism>
<dbReference type="AlphaFoldDB" id="A0A439CZ93"/>
<dbReference type="SMART" id="SM00822">
    <property type="entry name" value="PKS_KR"/>
    <property type="match status" value="1"/>
</dbReference>
<keyword evidence="6" id="KW-1185">Reference proteome</keyword>
<evidence type="ECO:0000256" key="2">
    <source>
        <dbReference type="ARBA" id="ARBA00022553"/>
    </source>
</evidence>
<dbReference type="InterPro" id="IPR036736">
    <property type="entry name" value="ACP-like_sf"/>
</dbReference>
<dbReference type="STRING" id="363999.A0A439CZ93"/>
<evidence type="ECO:0000256" key="1">
    <source>
        <dbReference type="ARBA" id="ARBA00022450"/>
    </source>
</evidence>
<dbReference type="EMBL" id="RYZI01000263">
    <property type="protein sequence ID" value="RWA07367.1"/>
    <property type="molecule type" value="Genomic_DNA"/>
</dbReference>
<dbReference type="PANTHER" id="PTHR43775:SF29">
    <property type="entry name" value="ASPERFURANONE POLYKETIDE SYNTHASE AFOG-RELATED"/>
    <property type="match status" value="1"/>
</dbReference>
<dbReference type="GO" id="GO:0004312">
    <property type="term" value="F:fatty acid synthase activity"/>
    <property type="evidence" value="ECO:0007669"/>
    <property type="project" value="TreeGrafter"/>
</dbReference>
<sequence length="385" mass="41471">MIQGFLRSIRSENIDKRIVRRRLLRRCDWKLDPSASYVVAGGFGGLGRAIVRWMTKKGARNLIRLSRSGSGSSETAQVVVELQEQGIHVAAPKCDVSSAQMLSAALTECALDGMPPVKGCINAAMVLQDAVFDNMTHAQWDLTVRSKVLTSLNLDKALPQSLDFFVLLSSLAGIHGSIAQSNYAAGCSAQDALARHRVARGQKGIALDLGWMRNIGIIAEVAAYQVQRRNAADMAQIDADELMALLDLYCDPAQLTRRPLFAGFAHDPGSTALLHSRDGATEDIVADGATMFRLADTAPARADVVIQVLAARLARALGIAADDIDRGKRLSDYDVDSLMAVELRNWIAKDFGAKIAVFDLTSGASIDMIGHLVVRNSDIGLTTLS</sequence>
<feature type="domain" description="Carrier" evidence="4">
    <location>
        <begin position="300"/>
        <end position="377"/>
    </location>
</feature>
<dbReference type="InterPro" id="IPR020806">
    <property type="entry name" value="PKS_PP-bd"/>
</dbReference>
<comment type="caution">
    <text evidence="5">The sequence shown here is derived from an EMBL/GenBank/DDBJ whole genome shotgun (WGS) entry which is preliminary data.</text>
</comment>
<dbReference type="InterPro" id="IPR050091">
    <property type="entry name" value="PKS_NRPS_Biosynth_Enz"/>
</dbReference>
<evidence type="ECO:0000313" key="5">
    <source>
        <dbReference type="EMBL" id="RWA07367.1"/>
    </source>
</evidence>
<dbReference type="SMART" id="SM00823">
    <property type="entry name" value="PKS_PP"/>
    <property type="match status" value="1"/>
</dbReference>
<evidence type="ECO:0000259" key="4">
    <source>
        <dbReference type="PROSITE" id="PS50075"/>
    </source>
</evidence>
<keyword evidence="3" id="KW-0560">Oxidoreductase</keyword>
<dbReference type="Proteomes" id="UP000286045">
    <property type="component" value="Unassembled WGS sequence"/>
</dbReference>
<dbReference type="Gene3D" id="3.40.50.720">
    <property type="entry name" value="NAD(P)-binding Rossmann-like Domain"/>
    <property type="match status" value="1"/>
</dbReference>
<dbReference type="InterPro" id="IPR036291">
    <property type="entry name" value="NAD(P)-bd_dom_sf"/>
</dbReference>
<dbReference type="InterPro" id="IPR013968">
    <property type="entry name" value="PKS_KR"/>
</dbReference>
<dbReference type="Pfam" id="PF08659">
    <property type="entry name" value="KR"/>
    <property type="match status" value="1"/>
</dbReference>
<dbReference type="SUPFAM" id="SSF51735">
    <property type="entry name" value="NAD(P)-binding Rossmann-fold domains"/>
    <property type="match status" value="1"/>
</dbReference>
<dbReference type="InterPro" id="IPR009081">
    <property type="entry name" value="PP-bd_ACP"/>
</dbReference>
<dbReference type="InterPro" id="IPR057326">
    <property type="entry name" value="KR_dom"/>
</dbReference>
<dbReference type="GO" id="GO:0031177">
    <property type="term" value="F:phosphopantetheine binding"/>
    <property type="evidence" value="ECO:0007669"/>
    <property type="project" value="InterPro"/>
</dbReference>
<dbReference type="PROSITE" id="PS50075">
    <property type="entry name" value="CARRIER"/>
    <property type="match status" value="1"/>
</dbReference>
<dbReference type="Gene3D" id="1.10.1200.10">
    <property type="entry name" value="ACP-like"/>
    <property type="match status" value="1"/>
</dbReference>
<dbReference type="GO" id="GO:0006633">
    <property type="term" value="P:fatty acid biosynthetic process"/>
    <property type="evidence" value="ECO:0007669"/>
    <property type="project" value="TreeGrafter"/>
</dbReference>
<evidence type="ECO:0000256" key="3">
    <source>
        <dbReference type="ARBA" id="ARBA00023002"/>
    </source>
</evidence>
<dbReference type="PANTHER" id="PTHR43775">
    <property type="entry name" value="FATTY ACID SYNTHASE"/>
    <property type="match status" value="1"/>
</dbReference>
<dbReference type="GO" id="GO:0044550">
    <property type="term" value="P:secondary metabolite biosynthetic process"/>
    <property type="evidence" value="ECO:0007669"/>
    <property type="project" value="TreeGrafter"/>
</dbReference>